<organism evidence="4 5">
    <name type="scientific">Prauserella marina</name>
    <dbReference type="NCBI Taxonomy" id="530584"/>
    <lineage>
        <taxon>Bacteria</taxon>
        <taxon>Bacillati</taxon>
        <taxon>Actinomycetota</taxon>
        <taxon>Actinomycetes</taxon>
        <taxon>Pseudonocardiales</taxon>
        <taxon>Pseudonocardiaceae</taxon>
        <taxon>Prauserella</taxon>
    </lineage>
</organism>
<dbReference type="PANTHER" id="PTHR30055:SF234">
    <property type="entry name" value="HTH-TYPE TRANSCRIPTIONAL REGULATOR BETI"/>
    <property type="match status" value="1"/>
</dbReference>
<reference evidence="4 5" key="1">
    <citation type="submission" date="2016-10" db="EMBL/GenBank/DDBJ databases">
        <authorList>
            <person name="de Groot N.N."/>
        </authorList>
    </citation>
    <scope>NUCLEOTIDE SEQUENCE [LARGE SCALE GENOMIC DNA]</scope>
    <source>
        <strain evidence="4 5">CGMCC 4.5506</strain>
    </source>
</reference>
<evidence type="ECO:0000256" key="3">
    <source>
        <dbReference type="ARBA" id="ARBA00023163"/>
    </source>
</evidence>
<keyword evidence="3" id="KW-0804">Transcription</keyword>
<sequence length="198" mass="21687">MRRDTRESDSSPREDLVRRAIGHFTVHGIGDTSLRGIAAALETSHRMLIYHFGSREGLLAALVSSLRRDLENALVEMAGTPGESLRDVVWRYWSTLIAPTSIAPLLFELSVPAMRDAPWADSFREGSAAWTAGLAALLRRAGEPEERAVIVARMSMSVVRGVLWELAITGDRTAADATMHAFVDAHWPNRPIGDPATS</sequence>
<dbReference type="AlphaFoldDB" id="A0A222VKJ8"/>
<dbReference type="Gene3D" id="1.10.357.10">
    <property type="entry name" value="Tetracycline Repressor, domain 2"/>
    <property type="match status" value="1"/>
</dbReference>
<evidence type="ECO:0000313" key="5">
    <source>
        <dbReference type="Proteomes" id="UP000199494"/>
    </source>
</evidence>
<dbReference type="Pfam" id="PF00440">
    <property type="entry name" value="TetR_N"/>
    <property type="match status" value="1"/>
</dbReference>
<keyword evidence="1" id="KW-0805">Transcription regulation</keyword>
<accession>A0A222VKJ8</accession>
<dbReference type="GO" id="GO:0000976">
    <property type="term" value="F:transcription cis-regulatory region binding"/>
    <property type="evidence" value="ECO:0007669"/>
    <property type="project" value="TreeGrafter"/>
</dbReference>
<dbReference type="RefSeq" id="WP_170140086.1">
    <property type="nucleotide sequence ID" value="NZ_CP016353.1"/>
</dbReference>
<name>A0A222VKJ8_9PSEU</name>
<dbReference type="PROSITE" id="PS50977">
    <property type="entry name" value="HTH_TETR_2"/>
    <property type="match status" value="1"/>
</dbReference>
<dbReference type="SUPFAM" id="SSF46689">
    <property type="entry name" value="Homeodomain-like"/>
    <property type="match status" value="1"/>
</dbReference>
<evidence type="ECO:0000256" key="1">
    <source>
        <dbReference type="ARBA" id="ARBA00023015"/>
    </source>
</evidence>
<dbReference type="KEGG" id="pmad:BAY61_05030"/>
<dbReference type="EMBL" id="FMZE01000002">
    <property type="protein sequence ID" value="SDC41516.1"/>
    <property type="molecule type" value="Genomic_DNA"/>
</dbReference>
<evidence type="ECO:0000256" key="2">
    <source>
        <dbReference type="ARBA" id="ARBA00023125"/>
    </source>
</evidence>
<dbReference type="PANTHER" id="PTHR30055">
    <property type="entry name" value="HTH-TYPE TRANSCRIPTIONAL REGULATOR RUTR"/>
    <property type="match status" value="1"/>
</dbReference>
<dbReference type="GO" id="GO:0003700">
    <property type="term" value="F:DNA-binding transcription factor activity"/>
    <property type="evidence" value="ECO:0007669"/>
    <property type="project" value="TreeGrafter"/>
</dbReference>
<dbReference type="InterPro" id="IPR050109">
    <property type="entry name" value="HTH-type_TetR-like_transc_reg"/>
</dbReference>
<protein>
    <submittedName>
        <fullName evidence="4">DNA-binding transcriptional regulator, AcrR family</fullName>
    </submittedName>
</protein>
<dbReference type="InterPro" id="IPR036271">
    <property type="entry name" value="Tet_transcr_reg_TetR-rel_C_sf"/>
</dbReference>
<dbReference type="InterPro" id="IPR009057">
    <property type="entry name" value="Homeodomain-like_sf"/>
</dbReference>
<dbReference type="Proteomes" id="UP000199494">
    <property type="component" value="Unassembled WGS sequence"/>
</dbReference>
<evidence type="ECO:0000313" key="4">
    <source>
        <dbReference type="EMBL" id="SDC41516.1"/>
    </source>
</evidence>
<keyword evidence="2 4" id="KW-0238">DNA-binding</keyword>
<dbReference type="InterPro" id="IPR001647">
    <property type="entry name" value="HTH_TetR"/>
</dbReference>
<keyword evidence="5" id="KW-1185">Reference proteome</keyword>
<dbReference type="STRING" id="530584.SAMN05421630_1029"/>
<gene>
    <name evidence="4" type="ORF">SAMN05421630_1029</name>
</gene>
<dbReference type="SUPFAM" id="SSF48498">
    <property type="entry name" value="Tetracyclin repressor-like, C-terminal domain"/>
    <property type="match status" value="1"/>
</dbReference>
<proteinExistence type="predicted"/>